<dbReference type="PANTHER" id="PTHR43271">
    <property type="entry name" value="BLL2771 PROTEIN"/>
    <property type="match status" value="1"/>
</dbReference>
<evidence type="ECO:0000256" key="6">
    <source>
        <dbReference type="ARBA" id="ARBA00022989"/>
    </source>
</evidence>
<evidence type="ECO:0000256" key="5">
    <source>
        <dbReference type="ARBA" id="ARBA00022692"/>
    </source>
</evidence>
<evidence type="ECO:0000256" key="3">
    <source>
        <dbReference type="ARBA" id="ARBA00022448"/>
    </source>
</evidence>
<feature type="transmembrane region" description="Helical" evidence="9">
    <location>
        <begin position="262"/>
        <end position="283"/>
    </location>
</feature>
<keyword evidence="7 9" id="KW-0472">Membrane</keyword>
<feature type="transmembrane region" description="Helical" evidence="9">
    <location>
        <begin position="358"/>
        <end position="377"/>
    </location>
</feature>
<dbReference type="InterPro" id="IPR036259">
    <property type="entry name" value="MFS_trans_sf"/>
</dbReference>
<comment type="similarity">
    <text evidence="2">Belongs to the major facilitator superfamily.</text>
</comment>
<evidence type="ECO:0000259" key="10">
    <source>
        <dbReference type="PROSITE" id="PS50850"/>
    </source>
</evidence>
<evidence type="ECO:0000256" key="8">
    <source>
        <dbReference type="SAM" id="MobiDB-lite"/>
    </source>
</evidence>
<evidence type="ECO:0000256" key="9">
    <source>
        <dbReference type="SAM" id="Phobius"/>
    </source>
</evidence>
<dbReference type="Pfam" id="PF07690">
    <property type="entry name" value="MFS_1"/>
    <property type="match status" value="1"/>
</dbReference>
<evidence type="ECO:0000313" key="12">
    <source>
        <dbReference type="Proteomes" id="UP001500443"/>
    </source>
</evidence>
<name>A0ABN2YTY0_9ACTN</name>
<feature type="transmembrane region" description="Helical" evidence="9">
    <location>
        <begin position="93"/>
        <end position="111"/>
    </location>
</feature>
<dbReference type="InterPro" id="IPR011701">
    <property type="entry name" value="MFS"/>
</dbReference>
<sequence>MPSATGAPAEVGALPQHAPGEPGYRRVLLALFAAGVATFTLLFATQALLPALSADLGVSPGAASWTVSATTAALALAVLPLSAVSERFGRRATMTWSLTAAVLLGLALPFAPDLGWLVALRTLQGAAIAGIPASAIAFIAEEVRARAVIGAVGLFVAGNSIGGMAGRILTGWTADAWGWRAALGTVAVLSLVCAVAFRVLLPPARHFAAAPLAPRALARTVRGHLADGLMRRLYAIGLLFMTVFGAVYTMIGYRLAGEPFGLSSGLIGSVFVIYLVGTGSSAAAGRLVARLGRRGTLYAAAGTTGAGLLLMLGGSLAAVLAGLVLLTAGFFAGHAVASASVSHAARTGRAQASALYQVAYYVGNSAGATAGAVAFHAVGWRGVVVLGLTALAGVTGITVHATRRAAAAARTATAGRAREEPAAPARAQAPASRPVPYEPTGQPISARVARTAGHTGAETIR</sequence>
<comment type="subcellular location">
    <subcellularLocation>
        <location evidence="1">Cell membrane</location>
        <topology evidence="1">Multi-pass membrane protein</topology>
    </subcellularLocation>
</comment>
<organism evidence="11 12">
    <name type="scientific">Streptomyces synnematoformans</name>
    <dbReference type="NCBI Taxonomy" id="415721"/>
    <lineage>
        <taxon>Bacteria</taxon>
        <taxon>Bacillati</taxon>
        <taxon>Actinomycetota</taxon>
        <taxon>Actinomycetes</taxon>
        <taxon>Kitasatosporales</taxon>
        <taxon>Streptomycetaceae</taxon>
        <taxon>Streptomyces</taxon>
    </lineage>
</organism>
<reference evidence="11 12" key="1">
    <citation type="journal article" date="2019" name="Int. J. Syst. Evol. Microbiol.">
        <title>The Global Catalogue of Microorganisms (GCM) 10K type strain sequencing project: providing services to taxonomists for standard genome sequencing and annotation.</title>
        <authorList>
            <consortium name="The Broad Institute Genomics Platform"/>
            <consortium name="The Broad Institute Genome Sequencing Center for Infectious Disease"/>
            <person name="Wu L."/>
            <person name="Ma J."/>
        </authorList>
    </citation>
    <scope>NUCLEOTIDE SEQUENCE [LARGE SCALE GENOMIC DNA]</scope>
    <source>
        <strain evidence="11 12">JCM 15481</strain>
    </source>
</reference>
<feature type="transmembrane region" description="Helical" evidence="9">
    <location>
        <begin position="295"/>
        <end position="312"/>
    </location>
</feature>
<dbReference type="PROSITE" id="PS50850">
    <property type="entry name" value="MFS"/>
    <property type="match status" value="1"/>
</dbReference>
<proteinExistence type="inferred from homology"/>
<evidence type="ECO:0000256" key="4">
    <source>
        <dbReference type="ARBA" id="ARBA00022475"/>
    </source>
</evidence>
<feature type="transmembrane region" description="Helical" evidence="9">
    <location>
        <begin position="27"/>
        <end position="49"/>
    </location>
</feature>
<feature type="transmembrane region" description="Helical" evidence="9">
    <location>
        <begin position="318"/>
        <end position="337"/>
    </location>
</feature>
<evidence type="ECO:0000256" key="7">
    <source>
        <dbReference type="ARBA" id="ARBA00023136"/>
    </source>
</evidence>
<comment type="caution">
    <text evidence="11">The sequence shown here is derived from an EMBL/GenBank/DDBJ whole genome shotgun (WGS) entry which is preliminary data.</text>
</comment>
<dbReference type="PROSITE" id="PS00216">
    <property type="entry name" value="SUGAR_TRANSPORT_1"/>
    <property type="match status" value="1"/>
</dbReference>
<dbReference type="InterPro" id="IPR020846">
    <property type="entry name" value="MFS_dom"/>
</dbReference>
<feature type="transmembrane region" description="Helical" evidence="9">
    <location>
        <begin position="383"/>
        <end position="401"/>
    </location>
</feature>
<accession>A0ABN2YTY0</accession>
<evidence type="ECO:0000256" key="1">
    <source>
        <dbReference type="ARBA" id="ARBA00004651"/>
    </source>
</evidence>
<keyword evidence="6 9" id="KW-1133">Transmembrane helix</keyword>
<dbReference type="Gene3D" id="1.20.1250.20">
    <property type="entry name" value="MFS general substrate transporter like domains"/>
    <property type="match status" value="1"/>
</dbReference>
<feature type="domain" description="Major facilitator superfamily (MFS) profile" evidence="10">
    <location>
        <begin position="23"/>
        <end position="405"/>
    </location>
</feature>
<feature type="transmembrane region" description="Helical" evidence="9">
    <location>
        <begin position="147"/>
        <end position="169"/>
    </location>
</feature>
<feature type="region of interest" description="Disordered" evidence="8">
    <location>
        <begin position="410"/>
        <end position="461"/>
    </location>
</feature>
<keyword evidence="4" id="KW-1003">Cell membrane</keyword>
<keyword evidence="5 9" id="KW-0812">Transmembrane</keyword>
<evidence type="ECO:0000256" key="2">
    <source>
        <dbReference type="ARBA" id="ARBA00008335"/>
    </source>
</evidence>
<feature type="transmembrane region" description="Helical" evidence="9">
    <location>
        <begin position="181"/>
        <end position="201"/>
    </location>
</feature>
<keyword evidence="12" id="KW-1185">Reference proteome</keyword>
<feature type="transmembrane region" description="Helical" evidence="9">
    <location>
        <begin position="123"/>
        <end position="140"/>
    </location>
</feature>
<dbReference type="PANTHER" id="PTHR43271:SF1">
    <property type="entry name" value="INNER MEMBRANE TRANSPORT PROTEIN YNFM"/>
    <property type="match status" value="1"/>
</dbReference>
<gene>
    <name evidence="11" type="ORF">GCM10009802_40580</name>
</gene>
<feature type="compositionally biased region" description="Low complexity" evidence="8">
    <location>
        <begin position="422"/>
        <end position="431"/>
    </location>
</feature>
<dbReference type="InterPro" id="IPR005829">
    <property type="entry name" value="Sugar_transporter_CS"/>
</dbReference>
<protein>
    <submittedName>
        <fullName evidence="11">MFS transporter</fullName>
    </submittedName>
</protein>
<dbReference type="SUPFAM" id="SSF103473">
    <property type="entry name" value="MFS general substrate transporter"/>
    <property type="match status" value="1"/>
</dbReference>
<evidence type="ECO:0000313" key="11">
    <source>
        <dbReference type="EMBL" id="GAA2132252.1"/>
    </source>
</evidence>
<keyword evidence="3" id="KW-0813">Transport</keyword>
<dbReference type="CDD" id="cd17324">
    <property type="entry name" value="MFS_NepI_like"/>
    <property type="match status" value="1"/>
</dbReference>
<dbReference type="Proteomes" id="UP001500443">
    <property type="component" value="Unassembled WGS sequence"/>
</dbReference>
<dbReference type="RefSeq" id="WP_344291432.1">
    <property type="nucleotide sequence ID" value="NZ_BAAAPF010000143.1"/>
</dbReference>
<feature type="transmembrane region" description="Helical" evidence="9">
    <location>
        <begin position="61"/>
        <end position="81"/>
    </location>
</feature>
<dbReference type="EMBL" id="BAAAPF010000143">
    <property type="protein sequence ID" value="GAA2132252.1"/>
    <property type="molecule type" value="Genomic_DNA"/>
</dbReference>
<feature type="transmembrane region" description="Helical" evidence="9">
    <location>
        <begin position="233"/>
        <end position="256"/>
    </location>
</feature>